<dbReference type="InterPro" id="IPR053147">
    <property type="entry name" value="Hsp_HslJ-like"/>
</dbReference>
<feature type="compositionally biased region" description="Low complexity" evidence="1">
    <location>
        <begin position="48"/>
        <end position="68"/>
    </location>
</feature>
<dbReference type="AlphaFoldDB" id="A0A345HPY2"/>
<evidence type="ECO:0000313" key="5">
    <source>
        <dbReference type="Proteomes" id="UP000253868"/>
    </source>
</evidence>
<keyword evidence="5" id="KW-1185">Reference proteome</keyword>
<proteinExistence type="predicted"/>
<protein>
    <submittedName>
        <fullName evidence="4">META domain-containing protein</fullName>
    </submittedName>
</protein>
<dbReference type="PANTHER" id="PTHR35535:SF2">
    <property type="entry name" value="DUF306 DOMAIN-CONTAINING PROTEIN"/>
    <property type="match status" value="1"/>
</dbReference>
<dbReference type="Pfam" id="PF03724">
    <property type="entry name" value="META"/>
    <property type="match status" value="2"/>
</dbReference>
<evidence type="ECO:0000259" key="3">
    <source>
        <dbReference type="Pfam" id="PF03724"/>
    </source>
</evidence>
<feature type="chain" id="PRO_5038468604" evidence="2">
    <location>
        <begin position="19"/>
        <end position="347"/>
    </location>
</feature>
<dbReference type="PROSITE" id="PS51257">
    <property type="entry name" value="PROKAR_LIPOPROTEIN"/>
    <property type="match status" value="1"/>
</dbReference>
<reference evidence="5" key="1">
    <citation type="submission" date="2018-07" db="EMBL/GenBank/DDBJ databases">
        <authorList>
            <person name="Zhao J."/>
        </authorList>
    </citation>
    <scope>NUCLEOTIDE SEQUENCE [LARGE SCALE GENOMIC DNA]</scope>
    <source>
        <strain evidence="5">GSSD-12</strain>
    </source>
</reference>
<keyword evidence="2" id="KW-0732">Signal</keyword>
<feature type="signal peptide" evidence="2">
    <location>
        <begin position="1"/>
        <end position="18"/>
    </location>
</feature>
<accession>A0A345HPY2</accession>
<dbReference type="KEGG" id="spad:DVK44_14755"/>
<feature type="domain" description="DUF306" evidence="3">
    <location>
        <begin position="98"/>
        <end position="208"/>
    </location>
</feature>
<dbReference type="RefSeq" id="WP_114660093.1">
    <property type="nucleotide sequence ID" value="NZ_CP031194.1"/>
</dbReference>
<dbReference type="InterPro" id="IPR005184">
    <property type="entry name" value="DUF306_Meta_HslJ"/>
</dbReference>
<organism evidence="4 5">
    <name type="scientific">Streptomyces paludis</name>
    <dbReference type="NCBI Taxonomy" id="2282738"/>
    <lineage>
        <taxon>Bacteria</taxon>
        <taxon>Bacillati</taxon>
        <taxon>Actinomycetota</taxon>
        <taxon>Actinomycetes</taxon>
        <taxon>Kitasatosporales</taxon>
        <taxon>Streptomycetaceae</taxon>
        <taxon>Streptomyces</taxon>
    </lineage>
</organism>
<sequence length="347" mass="35227">MPKQQFAQITTLSTVAVATTIAALLITACGTETTSGSASDTADAANAANAAGTGENPGSTAGATAGAGSTAGSGAGGRVDVVTALPEVLRNTQGTNGVKGSVWRMDSVTVGGKKITPVAQAPASLRVGADGTFRLSPDCNIRTTEVTVDGGALVVSDGPGRSTMMYCPEEQHPFADAFDKVFTGKLSATLSDDPATPLTLTLTGATGDSIDLTRDSPAPLVGTDWRLDGVIDTVIDHADTEGSLPSGTDGKASLTFSKGKGGASGTVEGTSGCNVFRGSARLSEATNKITFGALRMTKKACSKPEKELEERMAKVLSGEIAYELSHNQLKLITEDGLGISATTPLRR</sequence>
<evidence type="ECO:0000256" key="2">
    <source>
        <dbReference type="SAM" id="SignalP"/>
    </source>
</evidence>
<dbReference type="InterPro" id="IPR038670">
    <property type="entry name" value="HslJ-like_sf"/>
</dbReference>
<dbReference type="Proteomes" id="UP000253868">
    <property type="component" value="Chromosome"/>
</dbReference>
<evidence type="ECO:0000313" key="4">
    <source>
        <dbReference type="EMBL" id="AXG78756.1"/>
    </source>
</evidence>
<dbReference type="EMBL" id="CP031194">
    <property type="protein sequence ID" value="AXG78756.1"/>
    <property type="molecule type" value="Genomic_DNA"/>
</dbReference>
<dbReference type="Gene3D" id="2.40.128.270">
    <property type="match status" value="2"/>
</dbReference>
<gene>
    <name evidence="4" type="ORF">DVK44_14755</name>
</gene>
<feature type="domain" description="DUF306" evidence="3">
    <location>
        <begin position="218"/>
        <end position="336"/>
    </location>
</feature>
<dbReference type="PANTHER" id="PTHR35535">
    <property type="entry name" value="HEAT SHOCK PROTEIN HSLJ"/>
    <property type="match status" value="1"/>
</dbReference>
<dbReference type="OrthoDB" id="4733425at2"/>
<name>A0A345HPY2_9ACTN</name>
<feature type="region of interest" description="Disordered" evidence="1">
    <location>
        <begin position="48"/>
        <end position="76"/>
    </location>
</feature>
<evidence type="ECO:0000256" key="1">
    <source>
        <dbReference type="SAM" id="MobiDB-lite"/>
    </source>
</evidence>